<accession>A0A3D9H3R1</accession>
<comment type="caution">
    <text evidence="1">The sequence shown here is derived from an EMBL/GenBank/DDBJ whole genome shotgun (WGS) entry which is preliminary data.</text>
</comment>
<dbReference type="RefSeq" id="WP_147301093.1">
    <property type="nucleotide sequence ID" value="NZ_QRDW01000017.1"/>
</dbReference>
<dbReference type="Proteomes" id="UP000256845">
    <property type="component" value="Unassembled WGS sequence"/>
</dbReference>
<dbReference type="InterPro" id="IPR027417">
    <property type="entry name" value="P-loop_NTPase"/>
</dbReference>
<dbReference type="AlphaFoldDB" id="A0A3D9H3R1"/>
<protein>
    <submittedName>
        <fullName evidence="1">Type IV secretory pathway VirB4 component</fullName>
    </submittedName>
</protein>
<proteinExistence type="predicted"/>
<name>A0A3D9H3R1_9PROT</name>
<evidence type="ECO:0000313" key="2">
    <source>
        <dbReference type="Proteomes" id="UP000256845"/>
    </source>
</evidence>
<sequence>MDPNTLNMMYWAGPPIAGSLAIGATYLLNWRPDSRRHVKHDSLPHYLPFRKVLGDSRTVQNADGSLFVVLKMHGTSYSSMDENRVEAIRTLRYEWMKSLSEKDVFVRFFSPHDSVSVPVSTLGDGIIGDLNEKWARHISHSFFTSHYIIISTAKSSNQDSLQSAVDEAIVRLAEHRPEILTNDPDASGFSPLNSFIFYLANGYQETVAPEYGDKLNTLVKSDIWPYDDGMIKLDHPTGREYISVLSFTEFGSNLDYEFVLDLFSQKIRFDFLILSEFRSAKETKKRVEASLNLVKDSGVTDVAEEDWKQEIKQVERGENTDVYTTIAVFVKGDTPEEVKRSAANINEIFVRNHHFLVKESPDCSWIVHNSRVPGFDYKVRQRFLNISQLSELTPMSTVESGNTASPWGPYPIRYLPTVAGGAYAHTMQPTAGLDSPPHANVFAPTRSGKTVLLLFLLTGALSVHPELRAMIFDRNQGARIWTDYIGGQYLWPGRDMPLNFFDNEGTDQDRQLAIQMMRLMANSQGPEVDRWISDFVKRAYEYDDRQGRNMINLFSFMDPALKPLMTSYATANGVYAGTYNGAYDAFDPTMARVNTMAMDTVIDDKELAANLNYYFTRRVQNAYVSQNIPYALIFDEAAVLLGEKNTSDLALSEFRTAGRNRGSVTTIWTTVQDCLDTPNGKKFIMNAGTNYFWPRSANDPEQLSVFSNLTDSHKKFILGEWRPKGAIRPVLMHRESHSVILETDLKPLEHYLHVFAGGADEYAEFTKCKEEFPHDYRIKFLLQHS</sequence>
<dbReference type="Gene3D" id="3.40.50.300">
    <property type="entry name" value="P-loop containing nucleotide triphosphate hydrolases"/>
    <property type="match status" value="1"/>
</dbReference>
<reference evidence="1 2" key="1">
    <citation type="submission" date="2018-07" db="EMBL/GenBank/DDBJ databases">
        <title>Genomic Encyclopedia of Type Strains, Phase III (KMG-III): the genomes of soil and plant-associated and newly described type strains.</title>
        <authorList>
            <person name="Whitman W."/>
        </authorList>
    </citation>
    <scope>NUCLEOTIDE SEQUENCE [LARGE SCALE GENOMIC DNA]</scope>
    <source>
        <strain evidence="1 2">CECT 8488</strain>
    </source>
</reference>
<gene>
    <name evidence="1" type="ORF">DFP90_11722</name>
</gene>
<dbReference type="SUPFAM" id="SSF52540">
    <property type="entry name" value="P-loop containing nucleoside triphosphate hydrolases"/>
    <property type="match status" value="1"/>
</dbReference>
<organism evidence="1 2">
    <name type="scientific">Aestuariispira insulae</name>
    <dbReference type="NCBI Taxonomy" id="1461337"/>
    <lineage>
        <taxon>Bacteria</taxon>
        <taxon>Pseudomonadati</taxon>
        <taxon>Pseudomonadota</taxon>
        <taxon>Alphaproteobacteria</taxon>
        <taxon>Rhodospirillales</taxon>
        <taxon>Kiloniellaceae</taxon>
        <taxon>Aestuariispira</taxon>
    </lineage>
</organism>
<dbReference type="OrthoDB" id="9816422at2"/>
<evidence type="ECO:0000313" key="1">
    <source>
        <dbReference type="EMBL" id="RED44119.1"/>
    </source>
</evidence>
<keyword evidence="2" id="KW-1185">Reference proteome</keyword>
<dbReference type="EMBL" id="QRDW01000017">
    <property type="protein sequence ID" value="RED44119.1"/>
    <property type="molecule type" value="Genomic_DNA"/>
</dbReference>